<keyword evidence="2" id="KW-1133">Transmembrane helix</keyword>
<dbReference type="InterPro" id="IPR046208">
    <property type="entry name" value="DUF6241"/>
</dbReference>
<accession>A0ABR7DHH1</accession>
<comment type="caution">
    <text evidence="3">The sequence shown here is derived from an EMBL/GenBank/DDBJ whole genome shotgun (WGS) entry which is preliminary data.</text>
</comment>
<feature type="transmembrane region" description="Helical" evidence="2">
    <location>
        <begin position="52"/>
        <end position="71"/>
    </location>
</feature>
<evidence type="ECO:0000313" key="3">
    <source>
        <dbReference type="EMBL" id="MBC5630808.1"/>
    </source>
</evidence>
<evidence type="ECO:0000256" key="2">
    <source>
        <dbReference type="SAM" id="Phobius"/>
    </source>
</evidence>
<evidence type="ECO:0000313" key="4">
    <source>
        <dbReference type="Proteomes" id="UP000596929"/>
    </source>
</evidence>
<dbReference type="RefSeq" id="WP_186861038.1">
    <property type="nucleotide sequence ID" value="NZ_JACOOO010000044.1"/>
</dbReference>
<feature type="region of interest" description="Disordered" evidence="1">
    <location>
        <begin position="87"/>
        <end position="112"/>
    </location>
</feature>
<sequence length="219" mass="24313">MDKDDKIIDVNESEELDLAQEVPQNNINDVESASNNDDWKVVEKAEHKGSDVLKAVGMVVAIIVILGGMAWSGMKLYDLTQAPSYNKPEGEVNQVVGSGEEKPEEESSEVEDTTINVDEQRMVEINEYVHHMANTIILAVDGKINGTKQITMETIDEALGMVKDVDLYLYKEISKWKEGDFSNGVDVHNYVWKNLDGEIGKASKLDEEAIQAVKTNLGL</sequence>
<dbReference type="Proteomes" id="UP000596929">
    <property type="component" value="Unassembled WGS sequence"/>
</dbReference>
<keyword evidence="4" id="KW-1185">Reference proteome</keyword>
<keyword evidence="2" id="KW-0812">Transmembrane</keyword>
<proteinExistence type="predicted"/>
<name>A0ABR7DHH1_9CLOT</name>
<organism evidence="3 4">
    <name type="scientific">Clostridium hominis</name>
    <dbReference type="NCBI Taxonomy" id="2763036"/>
    <lineage>
        <taxon>Bacteria</taxon>
        <taxon>Bacillati</taxon>
        <taxon>Bacillota</taxon>
        <taxon>Clostridia</taxon>
        <taxon>Eubacteriales</taxon>
        <taxon>Clostridiaceae</taxon>
        <taxon>Clostridium</taxon>
    </lineage>
</organism>
<feature type="compositionally biased region" description="Acidic residues" evidence="1">
    <location>
        <begin position="102"/>
        <end position="112"/>
    </location>
</feature>
<reference evidence="3 4" key="1">
    <citation type="submission" date="2020-08" db="EMBL/GenBank/DDBJ databases">
        <title>Genome public.</title>
        <authorList>
            <person name="Liu C."/>
            <person name="Sun Q."/>
        </authorList>
    </citation>
    <scope>NUCLEOTIDE SEQUENCE [LARGE SCALE GENOMIC DNA]</scope>
    <source>
        <strain evidence="3 4">NSJ-6</strain>
    </source>
</reference>
<dbReference type="EMBL" id="JACOOO010000044">
    <property type="protein sequence ID" value="MBC5630808.1"/>
    <property type="molecule type" value="Genomic_DNA"/>
</dbReference>
<keyword evidence="2" id="KW-0472">Membrane</keyword>
<evidence type="ECO:0000256" key="1">
    <source>
        <dbReference type="SAM" id="MobiDB-lite"/>
    </source>
</evidence>
<gene>
    <name evidence="3" type="ORF">H8S20_18295</name>
</gene>
<protein>
    <submittedName>
        <fullName evidence="3">Uncharacterized protein</fullName>
    </submittedName>
</protein>
<dbReference type="Pfam" id="PF19754">
    <property type="entry name" value="DUF6241"/>
    <property type="match status" value="1"/>
</dbReference>